<evidence type="ECO:0000256" key="8">
    <source>
        <dbReference type="SAM" id="MobiDB-lite"/>
    </source>
</evidence>
<evidence type="ECO:0000313" key="13">
    <source>
        <dbReference type="Proteomes" id="UP000659654"/>
    </source>
</evidence>
<proteinExistence type="predicted"/>
<dbReference type="Pfam" id="PF00856">
    <property type="entry name" value="SET"/>
    <property type="match status" value="1"/>
</dbReference>
<dbReference type="PROSITE" id="PS50280">
    <property type="entry name" value="SET"/>
    <property type="match status" value="1"/>
</dbReference>
<keyword evidence="5" id="KW-0805">Transcription regulation</keyword>
<sequence length="745" mass="86269">MSSTSSSSGARRPIARRVGRPPINPVSSANSTTTTRTGKTRSESSVETSSTEVSRSSTPRPRKRLRNGPTLIKSPPKKRGRPRQRKRLAKEPIRLFEEEEEVDEEDDVESVDSMEGMDPSWEPAILKAYWRAREAFERILATEATSALDDAVECKRKWSRGTFDNKPLPKFHIPRNEKKKLTAIYMEKIEPLPPMVFWTLTEMNIRAEDEYTLSHVPYMGDDIDEHELTQELMECFPDGIHGTRVGCGEYTNDFILYYTVKYSVESINDIPYNKLLRLIYELFPNKCQKNELEEVYPDLRARFEKHLIRDPMPCDENGLQKNNVTPESLLHSYQVLQCYKCTLYDCPHHSGHFLDETAQASVIRRRDDRNFHYTPEPCNGQCYLSKRASLSPDKRTNHRQLKINTKQVSWSPHEESMMALIKSVGITDCCLIARALQIEPGQQPKTCNDVYEYFRRQSPISPTINVVRETVKRKRSEIHRKFRAMKWSADGEVKNKYAYIPCSHDGPCTEETCSCYSRDKICTKYCKCFHNECKIQFPGCRCNPGNCRTRQCPCYYASWECDPDLCKNCRCEPDDQGLPNEKCKNICFQRGLQKKLSVRPSQVAGWGCFADEPMNRHDFISEYCGEIVSVAESERRGKIYDKTKCSYLFELNQDFQVDATRKGNLIRFANHSSNPNCYAKVVVVNTDHRIGIFASRFIEKGEELFFDYAYSKNHQLAFLSKELDKNHQVVTMTEKTLKDKKKKKQ</sequence>
<evidence type="ECO:0000259" key="10">
    <source>
        <dbReference type="PROSITE" id="PS51633"/>
    </source>
</evidence>
<evidence type="ECO:0000259" key="9">
    <source>
        <dbReference type="PROSITE" id="PS50280"/>
    </source>
</evidence>
<dbReference type="Pfam" id="PF18264">
    <property type="entry name" value="preSET_CXC"/>
    <property type="match status" value="1"/>
</dbReference>
<accession>A0A1I7SVH1</accession>
<dbReference type="PANTHER" id="PTHR45747:SF4">
    <property type="entry name" value="HISTONE-LYSINE N-METHYLTRANSFERASE E(Z)"/>
    <property type="match status" value="1"/>
</dbReference>
<dbReference type="GO" id="GO:0003682">
    <property type="term" value="F:chromatin binding"/>
    <property type="evidence" value="ECO:0007669"/>
    <property type="project" value="TreeGrafter"/>
</dbReference>
<dbReference type="GO" id="GO:0035098">
    <property type="term" value="C:ESC/E(Z) complex"/>
    <property type="evidence" value="ECO:0007669"/>
    <property type="project" value="TreeGrafter"/>
</dbReference>
<dbReference type="FunFam" id="2.170.270.10:FF:000001">
    <property type="entry name" value="Putative histone-lysine N-methyltransferase EZH2"/>
    <property type="match status" value="1"/>
</dbReference>
<feature type="region of interest" description="Disordered" evidence="8">
    <location>
        <begin position="1"/>
        <end position="117"/>
    </location>
</feature>
<evidence type="ECO:0000313" key="11">
    <source>
        <dbReference type="EMBL" id="CAD5217646.1"/>
    </source>
</evidence>
<feature type="compositionally biased region" description="Basic residues" evidence="8">
    <location>
        <begin position="75"/>
        <end position="88"/>
    </location>
</feature>
<gene>
    <name evidence="11" type="ORF">BXYJ_LOCUS5139</name>
</gene>
<dbReference type="Proteomes" id="UP000095284">
    <property type="component" value="Unplaced"/>
</dbReference>
<feature type="compositionally biased region" description="Acidic residues" evidence="8">
    <location>
        <begin position="97"/>
        <end position="112"/>
    </location>
</feature>
<dbReference type="CDD" id="cd10519">
    <property type="entry name" value="SET_EZH"/>
    <property type="match status" value="1"/>
</dbReference>
<evidence type="ECO:0000313" key="12">
    <source>
        <dbReference type="Proteomes" id="UP000095284"/>
    </source>
</evidence>
<name>A0A1I7SVH1_BURXY</name>
<dbReference type="WBParaSite" id="BXY_1704800.1">
    <property type="protein sequence ID" value="BXY_1704800.1"/>
    <property type="gene ID" value="BXY_1704800"/>
</dbReference>
<evidence type="ECO:0000313" key="14">
    <source>
        <dbReference type="WBParaSite" id="BXY_1704800.1"/>
    </source>
</evidence>
<keyword evidence="3" id="KW-0808">Transferase</keyword>
<dbReference type="InterPro" id="IPR033467">
    <property type="entry name" value="Tesmin/TSO1-like_CXC"/>
</dbReference>
<keyword evidence="4" id="KW-0949">S-adenosyl-L-methionine</keyword>
<dbReference type="SMR" id="A0A1I7SVH1"/>
<dbReference type="InterPro" id="IPR001214">
    <property type="entry name" value="SET_dom"/>
</dbReference>
<evidence type="ECO:0000256" key="6">
    <source>
        <dbReference type="ARBA" id="ARBA00023163"/>
    </source>
</evidence>
<keyword evidence="2" id="KW-0489">Methyltransferase</keyword>
<dbReference type="InterPro" id="IPR041355">
    <property type="entry name" value="Pre-SET_CXC"/>
</dbReference>
<dbReference type="Proteomes" id="UP000582659">
    <property type="component" value="Unassembled WGS sequence"/>
</dbReference>
<dbReference type="EMBL" id="CAJFDI010000002">
    <property type="protein sequence ID" value="CAD5217646.1"/>
    <property type="molecule type" value="Genomic_DNA"/>
</dbReference>
<dbReference type="InterPro" id="IPR045318">
    <property type="entry name" value="EZH1/2-like"/>
</dbReference>
<protein>
    <recommendedName>
        <fullName evidence="1">[histone H3]-lysine(27) N-trimethyltransferase</fullName>
        <ecNumber evidence="1">2.1.1.356</ecNumber>
    </recommendedName>
</protein>
<keyword evidence="6" id="KW-0804">Transcription</keyword>
<dbReference type="SUPFAM" id="SSF82199">
    <property type="entry name" value="SET domain"/>
    <property type="match status" value="1"/>
</dbReference>
<dbReference type="GO" id="GO:0140951">
    <property type="term" value="F:histone H3K27 trimethyltransferase activity"/>
    <property type="evidence" value="ECO:0007669"/>
    <property type="project" value="UniProtKB-EC"/>
</dbReference>
<evidence type="ECO:0000256" key="7">
    <source>
        <dbReference type="ARBA" id="ARBA00048568"/>
    </source>
</evidence>
<evidence type="ECO:0000256" key="3">
    <source>
        <dbReference type="ARBA" id="ARBA00022679"/>
    </source>
</evidence>
<feature type="domain" description="CXC" evidence="10">
    <location>
        <begin position="482"/>
        <end position="587"/>
    </location>
</feature>
<organism evidence="12 14">
    <name type="scientific">Bursaphelenchus xylophilus</name>
    <name type="common">Pinewood nematode worm</name>
    <name type="synonym">Aphelenchoides xylophilus</name>
    <dbReference type="NCBI Taxonomy" id="6326"/>
    <lineage>
        <taxon>Eukaryota</taxon>
        <taxon>Metazoa</taxon>
        <taxon>Ecdysozoa</taxon>
        <taxon>Nematoda</taxon>
        <taxon>Chromadorea</taxon>
        <taxon>Rhabditida</taxon>
        <taxon>Tylenchina</taxon>
        <taxon>Tylenchomorpha</taxon>
        <taxon>Aphelenchoidea</taxon>
        <taxon>Aphelenchoididae</taxon>
        <taxon>Bursaphelenchus</taxon>
    </lineage>
</organism>
<dbReference type="EC" id="2.1.1.356" evidence="1"/>
<keyword evidence="13" id="KW-1185">Reference proteome</keyword>
<reference evidence="11" key="2">
    <citation type="submission" date="2020-09" db="EMBL/GenBank/DDBJ databases">
        <authorList>
            <person name="Kikuchi T."/>
        </authorList>
    </citation>
    <scope>NUCLEOTIDE SEQUENCE</scope>
    <source>
        <strain evidence="11">Ka4C1</strain>
    </source>
</reference>
<dbReference type="InterPro" id="IPR026489">
    <property type="entry name" value="CXC_dom"/>
</dbReference>
<comment type="catalytic activity">
    <reaction evidence="7">
        <text>L-lysyl(27)-[histone H3] + 3 S-adenosyl-L-methionine = N(6),N(6),N(6)-trimethyl-L-lysyl(27)-[histone H3] + 3 S-adenosyl-L-homocysteine + 3 H(+)</text>
        <dbReference type="Rhea" id="RHEA:60292"/>
        <dbReference type="Rhea" id="RHEA-COMP:15535"/>
        <dbReference type="Rhea" id="RHEA-COMP:15548"/>
        <dbReference type="ChEBI" id="CHEBI:15378"/>
        <dbReference type="ChEBI" id="CHEBI:29969"/>
        <dbReference type="ChEBI" id="CHEBI:57856"/>
        <dbReference type="ChEBI" id="CHEBI:59789"/>
        <dbReference type="ChEBI" id="CHEBI:61961"/>
        <dbReference type="EC" id="2.1.1.356"/>
    </reaction>
</comment>
<evidence type="ECO:0000256" key="4">
    <source>
        <dbReference type="ARBA" id="ARBA00022691"/>
    </source>
</evidence>
<feature type="compositionally biased region" description="Low complexity" evidence="8">
    <location>
        <begin position="27"/>
        <end position="59"/>
    </location>
</feature>
<dbReference type="GO" id="GO:0031507">
    <property type="term" value="P:heterochromatin formation"/>
    <property type="evidence" value="ECO:0007669"/>
    <property type="project" value="TreeGrafter"/>
</dbReference>
<dbReference type="InterPro" id="IPR046341">
    <property type="entry name" value="SET_dom_sf"/>
</dbReference>
<dbReference type="Gene3D" id="2.170.270.10">
    <property type="entry name" value="SET domain"/>
    <property type="match status" value="1"/>
</dbReference>
<dbReference type="EMBL" id="CAJFCV020000002">
    <property type="protein sequence ID" value="CAG9101444.1"/>
    <property type="molecule type" value="Genomic_DNA"/>
</dbReference>
<dbReference type="Proteomes" id="UP000659654">
    <property type="component" value="Unassembled WGS sequence"/>
</dbReference>
<dbReference type="SMART" id="SM01114">
    <property type="entry name" value="CXC"/>
    <property type="match status" value="1"/>
</dbReference>
<dbReference type="PROSITE" id="PS51633">
    <property type="entry name" value="CXC"/>
    <property type="match status" value="1"/>
</dbReference>
<evidence type="ECO:0000256" key="2">
    <source>
        <dbReference type="ARBA" id="ARBA00022603"/>
    </source>
</evidence>
<dbReference type="GO" id="GO:0032259">
    <property type="term" value="P:methylation"/>
    <property type="evidence" value="ECO:0007669"/>
    <property type="project" value="UniProtKB-KW"/>
</dbReference>
<feature type="domain" description="SET" evidence="9">
    <location>
        <begin position="594"/>
        <end position="709"/>
    </location>
</feature>
<dbReference type="eggNOG" id="KOG1079">
    <property type="taxonomic scope" value="Eukaryota"/>
</dbReference>
<evidence type="ECO:0000256" key="5">
    <source>
        <dbReference type="ARBA" id="ARBA00023015"/>
    </source>
</evidence>
<dbReference type="AlphaFoldDB" id="A0A1I7SVH1"/>
<evidence type="ECO:0000256" key="1">
    <source>
        <dbReference type="ARBA" id="ARBA00012186"/>
    </source>
</evidence>
<dbReference type="PANTHER" id="PTHR45747">
    <property type="entry name" value="HISTONE-LYSINE N-METHYLTRANSFERASE E(Z)"/>
    <property type="match status" value="1"/>
</dbReference>
<reference evidence="14" key="1">
    <citation type="submission" date="2016-11" db="UniProtKB">
        <authorList>
            <consortium name="WormBaseParasite"/>
        </authorList>
    </citation>
    <scope>IDENTIFICATION</scope>
</reference>
<dbReference type="OrthoDB" id="6141102at2759"/>
<dbReference type="SMART" id="SM00317">
    <property type="entry name" value="SET"/>
    <property type="match status" value="1"/>
</dbReference>